<dbReference type="STRING" id="52247.A0A4T0WYW8"/>
<comment type="subcellular location">
    <subcellularLocation>
        <location evidence="1">Cytoplasm</location>
    </subcellularLocation>
</comment>
<dbReference type="AlphaFoldDB" id="A0A4T0WYW8"/>
<dbReference type="InterPro" id="IPR002715">
    <property type="entry name" value="Nas_poly-pep-assoc_cplx_dom"/>
</dbReference>
<dbReference type="CDD" id="cd14278">
    <property type="entry name" value="UBA_NAC_like"/>
    <property type="match status" value="1"/>
</dbReference>
<keyword evidence="4" id="KW-0653">Protein transport</keyword>
<comment type="function">
    <text evidence="5">Component of the nascent polypeptide-associated complex (NAC), a dynamic component of the ribosomal exit tunnel, protecting the emerging polypeptides from interaction with other cytoplasmic proteins to ensure appropriate nascent protein targeting. The NAC complex also promotes mitochondrial protein import by enhancing productive ribosome interactions with the outer mitochondrial membrane and blocks the inappropriate interaction of ribosomes translating non-secretory nascent polypeptides with translocation sites in the membrane of the endoplasmic reticulum. EGD2 may also be involved in transcription regulation.</text>
</comment>
<feature type="compositionally biased region" description="Acidic residues" evidence="7">
    <location>
        <begin position="125"/>
        <end position="138"/>
    </location>
</feature>
<dbReference type="Gene3D" id="1.10.8.10">
    <property type="entry name" value="DNA helicase RuvA subunit, C-terminal domain"/>
    <property type="match status" value="1"/>
</dbReference>
<dbReference type="CDD" id="cd22054">
    <property type="entry name" value="NAC_NACA"/>
    <property type="match status" value="1"/>
</dbReference>
<dbReference type="GO" id="GO:0005854">
    <property type="term" value="C:nascent polypeptide-associated complex"/>
    <property type="evidence" value="ECO:0007669"/>
    <property type="project" value="InterPro"/>
</dbReference>
<dbReference type="Pfam" id="PF01849">
    <property type="entry name" value="NAC"/>
    <property type="match status" value="1"/>
</dbReference>
<evidence type="ECO:0000256" key="7">
    <source>
        <dbReference type="SAM" id="MobiDB-lite"/>
    </source>
</evidence>
<evidence type="ECO:0000313" key="9">
    <source>
        <dbReference type="EMBL" id="TID17690.1"/>
    </source>
</evidence>
<dbReference type="GO" id="GO:0015031">
    <property type="term" value="P:protein transport"/>
    <property type="evidence" value="ECO:0007669"/>
    <property type="project" value="UniProtKB-KW"/>
</dbReference>
<dbReference type="PIRSF" id="PIRSF015901">
    <property type="entry name" value="NAC_alpha"/>
    <property type="match status" value="1"/>
</dbReference>
<evidence type="ECO:0000256" key="6">
    <source>
        <dbReference type="ARBA" id="ARBA00030300"/>
    </source>
</evidence>
<keyword evidence="4" id="KW-0813">Transport</keyword>
<comment type="similarity">
    <text evidence="2">Belongs to the NAC-alpha family.</text>
</comment>
<dbReference type="SMART" id="SM01407">
    <property type="entry name" value="NAC"/>
    <property type="match status" value="1"/>
</dbReference>
<dbReference type="PANTHER" id="PTHR21713">
    <property type="entry name" value="NASCENT POLYPEPTIDE ASSOCIATED COMPLEX ALPHA SUBUNIT-RELATED"/>
    <property type="match status" value="1"/>
</dbReference>
<dbReference type="Gene3D" id="2.20.70.30">
    <property type="entry name" value="Nascent polypeptide-associated complex domain"/>
    <property type="match status" value="1"/>
</dbReference>
<dbReference type="InterPro" id="IPR016641">
    <property type="entry name" value="EGD2/NACA0like"/>
</dbReference>
<evidence type="ECO:0000259" key="8">
    <source>
        <dbReference type="PROSITE" id="PS51151"/>
    </source>
</evidence>
<dbReference type="PROSITE" id="PS51151">
    <property type="entry name" value="NAC_AB"/>
    <property type="match status" value="1"/>
</dbReference>
<evidence type="ECO:0000313" key="10">
    <source>
        <dbReference type="Proteomes" id="UP000307173"/>
    </source>
</evidence>
<evidence type="ECO:0000256" key="5">
    <source>
        <dbReference type="ARBA" id="ARBA00025035"/>
    </source>
</evidence>
<evidence type="ECO:0000256" key="4">
    <source>
        <dbReference type="ARBA" id="ARBA00022927"/>
    </source>
</evidence>
<dbReference type="Proteomes" id="UP000307173">
    <property type="component" value="Unassembled WGS sequence"/>
</dbReference>
<gene>
    <name evidence="9" type="ORF">CANINC_003959</name>
</gene>
<dbReference type="FunFam" id="2.20.70.30:FF:000002">
    <property type="entry name" value="Nascent polypeptide-associated complex (NAC), alpha subunit"/>
    <property type="match status" value="1"/>
</dbReference>
<dbReference type="Pfam" id="PF19026">
    <property type="entry name" value="UBA_HYPK"/>
    <property type="match status" value="1"/>
</dbReference>
<sequence length="175" mass="19181">MSIEEIPQGAEVTVIPKAEKKAKDALLKLGLKPLKDISRVTFRKKNNTILAIEKPEVYKTQGGSYIIFGEAKVEDLTKRYEEAMAAQEAAAEVNNAVNNLDENNLASSIQEDLKKASLEDKSADAEDDDEEVDVTGLEESDITVIMEQTNCSRNKAAKALKEHKGDIVNAIMSLS</sequence>
<feature type="domain" description="NAC-A/B" evidence="8">
    <location>
        <begin position="16"/>
        <end position="80"/>
    </location>
</feature>
<evidence type="ECO:0000256" key="1">
    <source>
        <dbReference type="ARBA" id="ARBA00004496"/>
    </source>
</evidence>
<keyword evidence="10" id="KW-1185">Reference proteome</keyword>
<dbReference type="OrthoDB" id="3169036at2759"/>
<evidence type="ECO:0000256" key="3">
    <source>
        <dbReference type="ARBA" id="ARBA00014437"/>
    </source>
</evidence>
<dbReference type="EMBL" id="SELW01000623">
    <property type="protein sequence ID" value="TID17690.1"/>
    <property type="molecule type" value="Genomic_DNA"/>
</dbReference>
<comment type="caution">
    <text evidence="9">The sequence shown here is derived from an EMBL/GenBank/DDBJ whole genome shotgun (WGS) entry which is preliminary data.</text>
</comment>
<dbReference type="InterPro" id="IPR038187">
    <property type="entry name" value="NAC_A/B_dom_sf"/>
</dbReference>
<organism evidence="9 10">
    <name type="scientific">Pichia inconspicua</name>
    <dbReference type="NCBI Taxonomy" id="52247"/>
    <lineage>
        <taxon>Eukaryota</taxon>
        <taxon>Fungi</taxon>
        <taxon>Dikarya</taxon>
        <taxon>Ascomycota</taxon>
        <taxon>Saccharomycotina</taxon>
        <taxon>Pichiomycetes</taxon>
        <taxon>Pichiales</taxon>
        <taxon>Pichiaceae</taxon>
        <taxon>Pichia</taxon>
    </lineage>
</organism>
<reference evidence="9 10" key="1">
    <citation type="journal article" date="2019" name="Front. Genet.">
        <title>Whole-Genome Sequencing of the Opportunistic Yeast Pathogen Candida inconspicua Uncovers Its Hybrid Origin.</title>
        <authorList>
            <person name="Mixao V."/>
            <person name="Hansen A.P."/>
            <person name="Saus E."/>
            <person name="Boekhout T."/>
            <person name="Lass-Florl C."/>
            <person name="Gabaldon T."/>
        </authorList>
    </citation>
    <scope>NUCLEOTIDE SEQUENCE [LARGE SCALE GENOMIC DNA]</scope>
    <source>
        <strain evidence="9 10">CBS 180</strain>
    </source>
</reference>
<feature type="region of interest" description="Disordered" evidence="7">
    <location>
        <begin position="117"/>
        <end position="138"/>
    </location>
</feature>
<protein>
    <recommendedName>
        <fullName evidence="3">Nascent polypeptide-associated complex subunit alpha</fullName>
    </recommendedName>
    <alternativeName>
        <fullName evidence="6">Alpha-NAC</fullName>
    </alternativeName>
</protein>
<name>A0A4T0WYW8_9ASCO</name>
<proteinExistence type="inferred from homology"/>
<dbReference type="InterPro" id="IPR044034">
    <property type="entry name" value="NAC-like_UBA"/>
</dbReference>
<accession>A0A4T0WYW8</accession>
<evidence type="ECO:0000256" key="2">
    <source>
        <dbReference type="ARBA" id="ARBA00009882"/>
    </source>
</evidence>